<feature type="domain" description="Aminoglycoside phosphotransferase" evidence="1">
    <location>
        <begin position="10"/>
        <end position="67"/>
    </location>
</feature>
<dbReference type="SUPFAM" id="SSF56112">
    <property type="entry name" value="Protein kinase-like (PK-like)"/>
    <property type="match status" value="1"/>
</dbReference>
<sequence>MVVEVMHGHEFVMTHNDLDPRNILVKGSQVVALLDWEYSGFYPEYWEYCKALWRPGWDGSWVKDRAVDRILEPYLKELAIIWNTSSTICHAPKS</sequence>
<dbReference type="Pfam" id="PF01636">
    <property type="entry name" value="APH"/>
    <property type="match status" value="1"/>
</dbReference>
<keyword evidence="3" id="KW-1185">Reference proteome</keyword>
<dbReference type="STRING" id="1163406.A0A0L0MZT3"/>
<dbReference type="InterPro" id="IPR002575">
    <property type="entry name" value="Aminoglycoside_PTrfase"/>
</dbReference>
<dbReference type="Gene3D" id="3.90.1200.10">
    <property type="match status" value="1"/>
</dbReference>
<proteinExistence type="predicted"/>
<organism evidence="2 3">
    <name type="scientific">Tolypocladium ophioglossoides (strain CBS 100239)</name>
    <name type="common">Snaketongue truffleclub</name>
    <name type="synonym">Elaphocordyceps ophioglossoides</name>
    <dbReference type="NCBI Taxonomy" id="1163406"/>
    <lineage>
        <taxon>Eukaryota</taxon>
        <taxon>Fungi</taxon>
        <taxon>Dikarya</taxon>
        <taxon>Ascomycota</taxon>
        <taxon>Pezizomycotina</taxon>
        <taxon>Sordariomycetes</taxon>
        <taxon>Hypocreomycetidae</taxon>
        <taxon>Hypocreales</taxon>
        <taxon>Ophiocordycipitaceae</taxon>
        <taxon>Tolypocladium</taxon>
    </lineage>
</organism>
<dbReference type="Proteomes" id="UP000036947">
    <property type="component" value="Unassembled WGS sequence"/>
</dbReference>
<evidence type="ECO:0000259" key="1">
    <source>
        <dbReference type="Pfam" id="PF01636"/>
    </source>
</evidence>
<dbReference type="InterPro" id="IPR011009">
    <property type="entry name" value="Kinase-like_dom_sf"/>
</dbReference>
<dbReference type="EMBL" id="LFRF01000038">
    <property type="protein sequence ID" value="KND87311.1"/>
    <property type="molecule type" value="Genomic_DNA"/>
</dbReference>
<gene>
    <name evidence="2" type="ORF">TOPH_08021</name>
</gene>
<accession>A0A0L0MZT3</accession>
<protein>
    <recommendedName>
        <fullName evidence="1">Aminoglycoside phosphotransferase domain-containing protein</fullName>
    </recommendedName>
</protein>
<dbReference type="AlphaFoldDB" id="A0A0L0MZT3"/>
<evidence type="ECO:0000313" key="2">
    <source>
        <dbReference type="EMBL" id="KND87311.1"/>
    </source>
</evidence>
<dbReference type="PANTHER" id="PTHR21310:SF48">
    <property type="entry name" value="AMINOGLYCOSIDE PHOSPHOTRANSFERASE DOMAIN-CONTAINING PROTEIN"/>
    <property type="match status" value="1"/>
</dbReference>
<name>A0A0L0MZT3_TOLOC</name>
<comment type="caution">
    <text evidence="2">The sequence shown here is derived from an EMBL/GenBank/DDBJ whole genome shotgun (WGS) entry which is preliminary data.</text>
</comment>
<dbReference type="PANTHER" id="PTHR21310">
    <property type="entry name" value="AMINOGLYCOSIDE PHOSPHOTRANSFERASE-RELATED-RELATED"/>
    <property type="match status" value="1"/>
</dbReference>
<dbReference type="InterPro" id="IPR051678">
    <property type="entry name" value="AGP_Transferase"/>
</dbReference>
<evidence type="ECO:0000313" key="3">
    <source>
        <dbReference type="Proteomes" id="UP000036947"/>
    </source>
</evidence>
<reference evidence="2 3" key="1">
    <citation type="journal article" date="2015" name="BMC Genomics">
        <title>The genome of the truffle-parasite Tolypocladium ophioglossoides and the evolution of antifungal peptaibiotics.</title>
        <authorList>
            <person name="Quandt C.A."/>
            <person name="Bushley K.E."/>
            <person name="Spatafora J.W."/>
        </authorList>
    </citation>
    <scope>NUCLEOTIDE SEQUENCE [LARGE SCALE GENOMIC DNA]</scope>
    <source>
        <strain evidence="2 3">CBS 100239</strain>
    </source>
</reference>
<dbReference type="OrthoDB" id="2906425at2759"/>